<dbReference type="RefSeq" id="XP_067548953.1">
    <property type="nucleotide sequence ID" value="XM_067690493.1"/>
</dbReference>
<dbReference type="OrthoDB" id="3991133at2759"/>
<keyword evidence="2" id="KW-1185">Reference proteome</keyword>
<accession>A0A8H7ZJ99</accession>
<name>A0A8H7ZJ99_9ASCO</name>
<evidence type="ECO:0000313" key="1">
    <source>
        <dbReference type="EMBL" id="KAG5419837.1"/>
    </source>
</evidence>
<dbReference type="Proteomes" id="UP000669133">
    <property type="component" value="Unassembled WGS sequence"/>
</dbReference>
<dbReference type="AlphaFoldDB" id="A0A8H7ZJ99"/>
<reference evidence="1 2" key="1">
    <citation type="submission" date="2020-12" db="EMBL/GenBank/DDBJ databases">
        <title>Effect of drift, selection, and recombination on the evolution of hybrid genomes in Candida yeast pathogens.</title>
        <authorList>
            <person name="Mixao V."/>
            <person name="Ksiezopolska E."/>
            <person name="Saus E."/>
            <person name="Boekhout T."/>
            <person name="Gacser A."/>
            <person name="Gabaldon T."/>
        </authorList>
    </citation>
    <scope>NUCLEOTIDE SEQUENCE [LARGE SCALE GENOMIC DNA]</scope>
    <source>
        <strain evidence="1 2">BP57</strain>
    </source>
</reference>
<gene>
    <name evidence="1" type="ORF">I9W82_001717</name>
</gene>
<comment type="caution">
    <text evidence="1">The sequence shown here is derived from an EMBL/GenBank/DDBJ whole genome shotgun (WGS) entry which is preliminary data.</text>
</comment>
<dbReference type="EMBL" id="JAEOAQ010000002">
    <property type="protein sequence ID" value="KAG5419837.1"/>
    <property type="molecule type" value="Genomic_DNA"/>
</dbReference>
<sequence>MSLKYTLRQNQRGIIFNVPIINIESSIRHIKQLPNFKSKLLAVYKRFYKLRKFECTPSLFKVDDNPYLIPDITSEDYVALVKRNFKNIDYNLKRKVFLGLPPLSEDELEQRLFATLTFVFNHAVAAENPHSEEPIATVEDEKRASIDSIESRVISTLLRMDYDCPWQIKYDYKFQWLDRLNQEQDNPRGKKKKNVNEILPYITYKQYMMTVMRLNESLGLCL</sequence>
<evidence type="ECO:0000313" key="2">
    <source>
        <dbReference type="Proteomes" id="UP000669133"/>
    </source>
</evidence>
<organism evidence="1 2">
    <name type="scientific">Candida metapsilosis</name>
    <dbReference type="NCBI Taxonomy" id="273372"/>
    <lineage>
        <taxon>Eukaryota</taxon>
        <taxon>Fungi</taxon>
        <taxon>Dikarya</taxon>
        <taxon>Ascomycota</taxon>
        <taxon>Saccharomycotina</taxon>
        <taxon>Pichiomycetes</taxon>
        <taxon>Debaryomycetaceae</taxon>
        <taxon>Candida/Lodderomyces clade</taxon>
        <taxon>Candida</taxon>
    </lineage>
</organism>
<proteinExistence type="predicted"/>
<protein>
    <submittedName>
        <fullName evidence="1">Uncharacterized protein</fullName>
    </submittedName>
</protein>
<dbReference type="GeneID" id="93650346"/>